<keyword evidence="15" id="KW-1185">Reference proteome</keyword>
<dbReference type="InterPro" id="IPR045318">
    <property type="entry name" value="EZH1/2-like"/>
</dbReference>
<dbReference type="PANTHER" id="PTHR45747:SF4">
    <property type="entry name" value="HISTONE-LYSINE N-METHYLTRANSFERASE E(Z)"/>
    <property type="match status" value="1"/>
</dbReference>
<feature type="domain" description="SET" evidence="13">
    <location>
        <begin position="1283"/>
        <end position="1398"/>
    </location>
</feature>
<dbReference type="InterPro" id="IPR011008">
    <property type="entry name" value="Dimeric_a/b-barrel"/>
</dbReference>
<evidence type="ECO:0000313" key="15">
    <source>
        <dbReference type="Proteomes" id="UP000887560"/>
    </source>
</evidence>
<dbReference type="WBParaSite" id="scf7180000423378.g10843">
    <property type="protein sequence ID" value="scf7180000423378.g10843"/>
    <property type="gene ID" value="scf7180000423378.g10843"/>
</dbReference>
<evidence type="ECO:0000256" key="4">
    <source>
        <dbReference type="ARBA" id="ARBA00022679"/>
    </source>
</evidence>
<dbReference type="SUPFAM" id="SSF50249">
    <property type="entry name" value="Nucleic acid-binding proteins"/>
    <property type="match status" value="1"/>
</dbReference>
<dbReference type="GO" id="GO:0005634">
    <property type="term" value="C:nucleus"/>
    <property type="evidence" value="ECO:0007669"/>
    <property type="project" value="TreeGrafter"/>
</dbReference>
<dbReference type="GO" id="GO:0003697">
    <property type="term" value="F:single-stranded DNA binding"/>
    <property type="evidence" value="ECO:0007669"/>
    <property type="project" value="InterPro"/>
</dbReference>
<keyword evidence="8" id="KW-0804">Transcription</keyword>
<dbReference type="Gene3D" id="3.30.70.100">
    <property type="match status" value="2"/>
</dbReference>
<evidence type="ECO:0000256" key="9">
    <source>
        <dbReference type="ARBA" id="ARBA00048568"/>
    </source>
</evidence>
<evidence type="ECO:0000313" key="16">
    <source>
        <dbReference type="WBParaSite" id="scf7180000423378.g10843"/>
    </source>
</evidence>
<dbReference type="EC" id="2.1.1.356" evidence="2"/>
<sequence length="1438" mass="163000">MSIARIFSRSIRPIMGLRQASTDISQLFEQSEQPKGQPVYQDDMESNQQSGGYGSAYPQPQRRMNKGVNRVELLGGVAGDPVYKVTQRGSEFASFNLYTNVDRKLGNGNIVTNTEVHNVVAFGGVAKYIQQNLHRGLRLISSLDIFNVLGSRVYITGRLHYNGGMLLADGTRTPRMASINVENVYPLARSLRRDSATQEEYQQANDTETILVSRFSASRFLSSDNTTDDKPQGWISRILTGPRENAIGRQAQSHSSLLSVGDAIYEMQTHDVIGGNRELYVQSYKKYAAEVTGATPGAMLFGSWFVIFGNQNQVVNLWRFEKGYADLDSHIKSLQSNPALKASELEYARLCGRRRTVITKPFSYWGEPKERTTPHIYDLRSYVLKPGTMIEWGNAWAKGITYRREFNQDVGGFFSQVGQLYLVFHIWAYPSLVDRNTTRQMTWSKPGWDSTVEYTVPLIKKMQSRILNKNIVQCNLYLVIFSGLIVSKKMANPFYSEEDQLKENSRSGLDPVKSYTAGSSNNVEDQVADYEREVEKYLQMSVDSTQRSVMQLDSSDKMAESTARVGFTKIFDHIVGLKSLFGGMFKNKFSRLPKEKPKDGVQQNSFSSSKSADQLSKIVNSDNSSGSTFVSNSKSTTLSACGPSLSESSRAQIQGTRWEAMDNQVDQNLDQMSAQLARLRMWGSALGDEVDDQNRMLDRIHTKTERNDAVVRSQEGQMRKLLEGILSLLGDSLIRVDIEISGMSAEKRKRKRSSFEDDLSSNIMDEYWKVRKQYERKIAVQGLKSFESSRKISPQTVNFNFVPLQIPEYNQVKDNQSTILRRAETGSVVNKCPVIPLEHVESTPPMQYWTHTEANAEDEYTLSHIPFLGDSVDDTSFCLDLMKTFPEGIHGTKDGCGEYINDFILYYTVKAVKARLKDTDLKSIFKYVYQCFPNKASKHELLTMYPDLQQRFEPETITRQEFTNEEGELVANFSSNRLLNSYEVLLCHKCFAYDCIMHNATIADGYGGGNRTRKRNAFSERNKSKKNTEVPRPCSLQCYMTVERVKSPLSNQKDNTSKRNNLYIDVKGNENPKNGWTPHEESIFAILRKTGEDDFCKITKMLNVCTNSSNKKTCIEIYDYAARAGPLSPRLELATSPIKNSKYFLLIRILKVGHSFGYAMYRKNRDSHRTFRAMKWANTNGKVENGGMFKPCQHKGDCREEHGCYCIRVNNLCTKYCGCSDECENRFPGCRCAPGNCRTKQCQCYYASWECDPDVCTSCNCDKLSSSGEPICKNVSIQRGLQKRLIVAPSQVAGWGCFANEDIEKNDFVSEYCGEVISQAESERRGKIYDRIKCSYLFGLNDEQVVDATRVGNVIRFANHSKNPNCRARVVVVNGDHKIGIFAQQSIKCGEELFFDYAYNKIQQVEFVPKELKSIVKHRERQAGRSVGRHSAIRDDSI</sequence>
<dbReference type="CDD" id="cd10519">
    <property type="entry name" value="SET_EZH"/>
    <property type="match status" value="1"/>
</dbReference>
<dbReference type="CDD" id="cd15856">
    <property type="entry name" value="SNARE_SNAP29C"/>
    <property type="match status" value="1"/>
</dbReference>
<dbReference type="Gene3D" id="1.20.5.110">
    <property type="match status" value="1"/>
</dbReference>
<name>A0A915P965_9BILA</name>
<dbReference type="Pfam" id="PF18264">
    <property type="entry name" value="preSET_CXC"/>
    <property type="match status" value="1"/>
</dbReference>
<evidence type="ECO:0000256" key="5">
    <source>
        <dbReference type="ARBA" id="ARBA00022691"/>
    </source>
</evidence>
<dbReference type="Pfam" id="PF07978">
    <property type="entry name" value="NIPSNAP"/>
    <property type="match status" value="1"/>
</dbReference>
<evidence type="ECO:0000256" key="6">
    <source>
        <dbReference type="ARBA" id="ARBA00023015"/>
    </source>
</evidence>
<feature type="domain" description="CXC" evidence="14">
    <location>
        <begin position="1168"/>
        <end position="1276"/>
    </location>
</feature>
<dbReference type="Pfam" id="PF00856">
    <property type="entry name" value="SET"/>
    <property type="match status" value="1"/>
</dbReference>
<dbReference type="InterPro" id="IPR000424">
    <property type="entry name" value="Primosome_PriB/ssb"/>
</dbReference>
<dbReference type="FunFam" id="3.30.70.100:FF:000003">
    <property type="entry name" value="Protein NipSnap homolog 2"/>
    <property type="match status" value="1"/>
</dbReference>
<dbReference type="CDD" id="cd04496">
    <property type="entry name" value="SSB_OBF"/>
    <property type="match status" value="1"/>
</dbReference>
<evidence type="ECO:0000259" key="12">
    <source>
        <dbReference type="PROSITE" id="PS50192"/>
    </source>
</evidence>
<evidence type="ECO:0000256" key="2">
    <source>
        <dbReference type="ARBA" id="ARBA00012186"/>
    </source>
</evidence>
<dbReference type="InterPro" id="IPR012577">
    <property type="entry name" value="NIPSNAP"/>
</dbReference>
<evidence type="ECO:0000256" key="1">
    <source>
        <dbReference type="ARBA" id="ARBA00005291"/>
    </source>
</evidence>
<dbReference type="GO" id="GO:0003682">
    <property type="term" value="F:chromatin binding"/>
    <property type="evidence" value="ECO:0007669"/>
    <property type="project" value="TreeGrafter"/>
</dbReference>
<dbReference type="InterPro" id="IPR046341">
    <property type="entry name" value="SET_dom_sf"/>
</dbReference>
<dbReference type="FunFam" id="2.170.270.10:FF:000001">
    <property type="entry name" value="Putative histone-lysine N-methyltransferase EZH2"/>
    <property type="match status" value="1"/>
</dbReference>
<feature type="domain" description="T-SNARE coiled-coil homology" evidence="12">
    <location>
        <begin position="659"/>
        <end position="721"/>
    </location>
</feature>
<protein>
    <recommendedName>
        <fullName evidence="2">[histone H3]-lysine(27) N-trimethyltransferase</fullName>
        <ecNumber evidence="2">2.1.1.356</ecNumber>
    </recommendedName>
</protein>
<dbReference type="PANTHER" id="PTHR45747">
    <property type="entry name" value="HISTONE-LYSINE N-METHYLTRANSFERASE E(Z)"/>
    <property type="match status" value="1"/>
</dbReference>
<accession>A0A915P965</accession>
<dbReference type="SUPFAM" id="SSF58038">
    <property type="entry name" value="SNARE fusion complex"/>
    <property type="match status" value="1"/>
</dbReference>
<dbReference type="Pfam" id="PF00436">
    <property type="entry name" value="SSB"/>
    <property type="match status" value="1"/>
</dbReference>
<evidence type="ECO:0000259" key="13">
    <source>
        <dbReference type="PROSITE" id="PS50280"/>
    </source>
</evidence>
<evidence type="ECO:0000259" key="14">
    <source>
        <dbReference type="PROSITE" id="PS51633"/>
    </source>
</evidence>
<comment type="catalytic activity">
    <reaction evidence="9">
        <text>L-lysyl(27)-[histone H3] + 3 S-adenosyl-L-methionine = N(6),N(6),N(6)-trimethyl-L-lysyl(27)-[histone H3] + 3 S-adenosyl-L-homocysteine + 3 H(+)</text>
        <dbReference type="Rhea" id="RHEA:60292"/>
        <dbReference type="Rhea" id="RHEA-COMP:15535"/>
        <dbReference type="Rhea" id="RHEA-COMP:15548"/>
        <dbReference type="ChEBI" id="CHEBI:15378"/>
        <dbReference type="ChEBI" id="CHEBI:29969"/>
        <dbReference type="ChEBI" id="CHEBI:57856"/>
        <dbReference type="ChEBI" id="CHEBI:59789"/>
        <dbReference type="ChEBI" id="CHEBI:61961"/>
        <dbReference type="EC" id="2.1.1.356"/>
    </reaction>
</comment>
<dbReference type="GO" id="GO:0031507">
    <property type="term" value="P:heterochromatin formation"/>
    <property type="evidence" value="ECO:0007669"/>
    <property type="project" value="TreeGrafter"/>
</dbReference>
<dbReference type="SUPFAM" id="SSF82199">
    <property type="entry name" value="SET domain"/>
    <property type="match status" value="1"/>
</dbReference>
<comment type="similarity">
    <text evidence="1">Belongs to the NipSnap family.</text>
</comment>
<feature type="region of interest" description="Disordered" evidence="11">
    <location>
        <begin position="592"/>
        <end position="652"/>
    </location>
</feature>
<keyword evidence="6" id="KW-0805">Transcription regulation</keyword>
<evidence type="ECO:0000256" key="10">
    <source>
        <dbReference type="PROSITE-ProRule" id="PRU00252"/>
    </source>
</evidence>
<dbReference type="GO" id="GO:0032259">
    <property type="term" value="P:methylation"/>
    <property type="evidence" value="ECO:0007669"/>
    <property type="project" value="UniProtKB-KW"/>
</dbReference>
<dbReference type="InterPro" id="IPR041355">
    <property type="entry name" value="Pre-SET_CXC"/>
</dbReference>
<evidence type="ECO:0000256" key="7">
    <source>
        <dbReference type="ARBA" id="ARBA00023125"/>
    </source>
</evidence>
<dbReference type="Proteomes" id="UP000887560">
    <property type="component" value="Unplaced"/>
</dbReference>
<dbReference type="SUPFAM" id="SSF54909">
    <property type="entry name" value="Dimeric alpha+beta barrel"/>
    <property type="match status" value="2"/>
</dbReference>
<dbReference type="GO" id="GO:0140951">
    <property type="term" value="F:histone H3K27 trimethyltransferase activity"/>
    <property type="evidence" value="ECO:0007669"/>
    <property type="project" value="UniProtKB-EC"/>
</dbReference>
<evidence type="ECO:0000256" key="3">
    <source>
        <dbReference type="ARBA" id="ARBA00022603"/>
    </source>
</evidence>
<dbReference type="InterPro" id="IPR012340">
    <property type="entry name" value="NA-bd_OB-fold"/>
</dbReference>
<dbReference type="FunFam" id="1.20.5.110:FF:000079">
    <property type="entry name" value="synaptosomal-associated protein 29"/>
    <property type="match status" value="1"/>
</dbReference>
<keyword evidence="4" id="KW-0808">Transferase</keyword>
<feature type="region of interest" description="Disordered" evidence="11">
    <location>
        <begin position="29"/>
        <end position="60"/>
    </location>
</feature>
<dbReference type="PROSITE" id="PS50935">
    <property type="entry name" value="SSB"/>
    <property type="match status" value="1"/>
</dbReference>
<dbReference type="Gene3D" id="2.170.270.10">
    <property type="entry name" value="SET domain"/>
    <property type="match status" value="1"/>
</dbReference>
<dbReference type="SMART" id="SM00317">
    <property type="entry name" value="SET"/>
    <property type="match status" value="1"/>
</dbReference>
<reference evidence="16" key="1">
    <citation type="submission" date="2022-11" db="UniProtKB">
        <authorList>
            <consortium name="WormBaseParasite"/>
        </authorList>
    </citation>
    <scope>IDENTIFICATION</scope>
</reference>
<dbReference type="PROSITE" id="PS50280">
    <property type="entry name" value="SET"/>
    <property type="match status" value="1"/>
</dbReference>
<organism evidence="15 16">
    <name type="scientific">Meloidogyne floridensis</name>
    <dbReference type="NCBI Taxonomy" id="298350"/>
    <lineage>
        <taxon>Eukaryota</taxon>
        <taxon>Metazoa</taxon>
        <taxon>Ecdysozoa</taxon>
        <taxon>Nematoda</taxon>
        <taxon>Chromadorea</taxon>
        <taxon>Rhabditida</taxon>
        <taxon>Tylenchina</taxon>
        <taxon>Tylenchomorpha</taxon>
        <taxon>Tylenchoidea</taxon>
        <taxon>Meloidogynidae</taxon>
        <taxon>Meloidogyninae</taxon>
        <taxon>Meloidogyne</taxon>
    </lineage>
</organism>
<dbReference type="InterPro" id="IPR026489">
    <property type="entry name" value="CXC_dom"/>
</dbReference>
<dbReference type="Gene3D" id="2.40.50.140">
    <property type="entry name" value="Nucleic acid-binding proteins"/>
    <property type="match status" value="1"/>
</dbReference>
<evidence type="ECO:0000256" key="8">
    <source>
        <dbReference type="ARBA" id="ARBA00023163"/>
    </source>
</evidence>
<keyword evidence="3" id="KW-0489">Methyltransferase</keyword>
<dbReference type="SMART" id="SM00397">
    <property type="entry name" value="t_SNARE"/>
    <property type="match status" value="1"/>
</dbReference>
<keyword evidence="5" id="KW-0949">S-adenosyl-L-methionine</keyword>
<dbReference type="PROSITE" id="PS51633">
    <property type="entry name" value="CXC"/>
    <property type="match status" value="1"/>
</dbReference>
<feature type="compositionally biased region" description="Polar residues" evidence="11">
    <location>
        <begin position="601"/>
        <end position="652"/>
    </location>
</feature>
<dbReference type="InterPro" id="IPR000727">
    <property type="entry name" value="T_SNARE_dom"/>
</dbReference>
<dbReference type="PROSITE" id="PS50192">
    <property type="entry name" value="T_SNARE"/>
    <property type="match status" value="1"/>
</dbReference>
<evidence type="ECO:0000256" key="11">
    <source>
        <dbReference type="SAM" id="MobiDB-lite"/>
    </source>
</evidence>
<dbReference type="InterPro" id="IPR001214">
    <property type="entry name" value="SET_dom"/>
</dbReference>
<proteinExistence type="inferred from homology"/>
<keyword evidence="7 10" id="KW-0238">DNA-binding</keyword>